<dbReference type="InterPro" id="IPR020067">
    <property type="entry name" value="Frizzled_dom"/>
</dbReference>
<evidence type="ECO:0000256" key="2">
    <source>
        <dbReference type="ARBA" id="ARBA00022729"/>
    </source>
</evidence>
<reference evidence="9 10" key="1">
    <citation type="submission" date="2021-06" db="EMBL/GenBank/DDBJ databases">
        <authorList>
            <person name="Palmer J.M."/>
        </authorList>
    </citation>
    <scope>NUCLEOTIDE SEQUENCE [LARGE SCALE GENOMIC DNA]</scope>
    <source>
        <strain evidence="9 10">MEX-2019</strain>
        <tissue evidence="9">Muscle</tissue>
    </source>
</reference>
<comment type="caution">
    <text evidence="5">Lacks conserved residue(s) required for the propagation of feature annotation.</text>
</comment>
<dbReference type="InterPro" id="IPR036790">
    <property type="entry name" value="Frizzled_dom_sf"/>
</dbReference>
<dbReference type="SUPFAM" id="SSF49899">
    <property type="entry name" value="Concanavalin A-like lectins/glucanases"/>
    <property type="match status" value="1"/>
</dbReference>
<dbReference type="Gene3D" id="1.10.2000.10">
    <property type="entry name" value="Frizzled cysteine-rich domain"/>
    <property type="match status" value="1"/>
</dbReference>
<feature type="region of interest" description="Disordered" evidence="6">
    <location>
        <begin position="467"/>
        <end position="531"/>
    </location>
</feature>
<dbReference type="PANTHER" id="PTHR11309">
    <property type="entry name" value="FRIZZLED"/>
    <property type="match status" value="1"/>
</dbReference>
<evidence type="ECO:0000256" key="1">
    <source>
        <dbReference type="ARBA" id="ARBA00022473"/>
    </source>
</evidence>
<dbReference type="AlphaFoldDB" id="A0AAV9SA29"/>
<evidence type="ECO:0000256" key="7">
    <source>
        <dbReference type="SAM" id="SignalP"/>
    </source>
</evidence>
<gene>
    <name evidence="9" type="ORF">CRENBAI_022744</name>
</gene>
<evidence type="ECO:0000256" key="4">
    <source>
        <dbReference type="ARBA" id="ARBA00023157"/>
    </source>
</evidence>
<feature type="domain" description="FZ" evidence="8">
    <location>
        <begin position="146"/>
        <end position="263"/>
    </location>
</feature>
<dbReference type="PANTHER" id="PTHR11309:SF148">
    <property type="entry name" value="SECRETED FRIZZLED-RELATED PROTEIN 1"/>
    <property type="match status" value="1"/>
</dbReference>
<dbReference type="GO" id="GO:0017147">
    <property type="term" value="F:Wnt-protein binding"/>
    <property type="evidence" value="ECO:0007669"/>
    <property type="project" value="TreeGrafter"/>
</dbReference>
<dbReference type="GO" id="GO:0060070">
    <property type="term" value="P:canonical Wnt signaling pathway"/>
    <property type="evidence" value="ECO:0007669"/>
    <property type="project" value="TreeGrafter"/>
</dbReference>
<dbReference type="EMBL" id="JAHHUM010000643">
    <property type="protein sequence ID" value="KAK5618082.1"/>
    <property type="molecule type" value="Genomic_DNA"/>
</dbReference>
<feature type="compositionally biased region" description="Basic and acidic residues" evidence="6">
    <location>
        <begin position="513"/>
        <end position="531"/>
    </location>
</feature>
<dbReference type="GO" id="GO:0005615">
    <property type="term" value="C:extracellular space"/>
    <property type="evidence" value="ECO:0007669"/>
    <property type="project" value="TreeGrafter"/>
</dbReference>
<dbReference type="GO" id="GO:0035567">
    <property type="term" value="P:non-canonical Wnt signaling pathway"/>
    <property type="evidence" value="ECO:0007669"/>
    <property type="project" value="TreeGrafter"/>
</dbReference>
<evidence type="ECO:0000256" key="3">
    <source>
        <dbReference type="ARBA" id="ARBA00022737"/>
    </source>
</evidence>
<evidence type="ECO:0000313" key="9">
    <source>
        <dbReference type="EMBL" id="KAK5618082.1"/>
    </source>
</evidence>
<dbReference type="InterPro" id="IPR048287">
    <property type="entry name" value="TSPN-like_N"/>
</dbReference>
<evidence type="ECO:0000313" key="10">
    <source>
        <dbReference type="Proteomes" id="UP001311232"/>
    </source>
</evidence>
<dbReference type="Proteomes" id="UP001311232">
    <property type="component" value="Unassembled WGS sequence"/>
</dbReference>
<evidence type="ECO:0000256" key="5">
    <source>
        <dbReference type="PROSITE-ProRule" id="PRU00090"/>
    </source>
</evidence>
<dbReference type="SMART" id="SM00063">
    <property type="entry name" value="FRI"/>
    <property type="match status" value="1"/>
</dbReference>
<feature type="compositionally biased region" description="Pro residues" evidence="6">
    <location>
        <begin position="500"/>
        <end position="510"/>
    </location>
</feature>
<feature type="disulfide bond" evidence="5">
    <location>
        <begin position="151"/>
        <end position="212"/>
    </location>
</feature>
<feature type="chain" id="PRO_5043485685" description="FZ domain-containing protein" evidence="7">
    <location>
        <begin position="21"/>
        <end position="531"/>
    </location>
</feature>
<keyword evidence="2 7" id="KW-0732">Signal</keyword>
<dbReference type="SUPFAM" id="SSF63501">
    <property type="entry name" value="Frizzled cysteine-rich domain"/>
    <property type="match status" value="1"/>
</dbReference>
<name>A0AAV9SA29_9TELE</name>
<keyword evidence="3" id="KW-0677">Repeat</keyword>
<dbReference type="Gene3D" id="2.60.120.200">
    <property type="match status" value="1"/>
</dbReference>
<dbReference type="FunFam" id="2.60.120.200:FF:000039">
    <property type="entry name" value="Collagen XV alpha 1 chain"/>
    <property type="match status" value="1"/>
</dbReference>
<keyword evidence="4 5" id="KW-1015">Disulfide bond</keyword>
<dbReference type="SMART" id="SM00210">
    <property type="entry name" value="TSPN"/>
    <property type="match status" value="1"/>
</dbReference>
<proteinExistence type="predicted"/>
<keyword evidence="10" id="KW-1185">Reference proteome</keyword>
<evidence type="ECO:0000256" key="6">
    <source>
        <dbReference type="SAM" id="MobiDB-lite"/>
    </source>
</evidence>
<keyword evidence="1" id="KW-0217">Developmental protein</keyword>
<sequence>MSRIRTWSLLLVLSAGSLEAWWIYDNPKPKTESPMETTTENGTIPSAVLIKEGKEKGNLSQVGEEILKVATGIRKIVDDWDPTTTAWTTSGGLTRRVEAATPNITDKTGRLRGEREEQGSWVGEGDRLWSRDDLGSSLEISRINTTSTSPCFPVPSDWPICKQLNFFSLPNFFNHASVEEVEAVLREWMWLARAGCHHSTEWFLCLLLAPRCPLPAAHLPCRSLCHMLQDSCWASLENGRLPVDCHLLPEREQGYESPGCATVSNRKEENGVSLHQLIGDPPPDSITKVSGRVGEPAYRLTLAASSGQPARAHVPSPFYRDFTLIFNIKPSTPAASILFSITDSSQKLMYIGVKLSAVQSGHQKIQFFYTEPDSEASYEAASFDVPSLVNKWTLFALSVNNEQLRFYLECDTDPQLVRFERSPDPMDLDTGSGIFVGQAGGADPDKFEGEIAELKLVGDPQAFQRYCDYDGYPDEGSGDGGSGEADRKQKGNTVMTASPPLRPVPVPPLKNPIDARIRTSDISPKDDEKGS</sequence>
<comment type="caution">
    <text evidence="9">The sequence shown here is derived from an EMBL/GenBank/DDBJ whole genome shotgun (WGS) entry which is preliminary data.</text>
</comment>
<dbReference type="Pfam" id="PF01392">
    <property type="entry name" value="Fz"/>
    <property type="match status" value="1"/>
</dbReference>
<dbReference type="InterPro" id="IPR013320">
    <property type="entry name" value="ConA-like_dom_sf"/>
</dbReference>
<dbReference type="InterPro" id="IPR015526">
    <property type="entry name" value="Frizzled/SFRP"/>
</dbReference>
<evidence type="ECO:0000259" key="8">
    <source>
        <dbReference type="PROSITE" id="PS50038"/>
    </source>
</evidence>
<feature type="signal peptide" evidence="7">
    <location>
        <begin position="1"/>
        <end position="20"/>
    </location>
</feature>
<dbReference type="PROSITE" id="PS50038">
    <property type="entry name" value="FZ"/>
    <property type="match status" value="1"/>
</dbReference>
<accession>A0AAV9SA29</accession>
<organism evidence="9 10">
    <name type="scientific">Crenichthys baileyi</name>
    <name type="common">White River springfish</name>
    <dbReference type="NCBI Taxonomy" id="28760"/>
    <lineage>
        <taxon>Eukaryota</taxon>
        <taxon>Metazoa</taxon>
        <taxon>Chordata</taxon>
        <taxon>Craniata</taxon>
        <taxon>Vertebrata</taxon>
        <taxon>Euteleostomi</taxon>
        <taxon>Actinopterygii</taxon>
        <taxon>Neopterygii</taxon>
        <taxon>Teleostei</taxon>
        <taxon>Neoteleostei</taxon>
        <taxon>Acanthomorphata</taxon>
        <taxon>Ovalentaria</taxon>
        <taxon>Atherinomorphae</taxon>
        <taxon>Cyprinodontiformes</taxon>
        <taxon>Goodeidae</taxon>
        <taxon>Crenichthys</taxon>
    </lineage>
</organism>
<protein>
    <recommendedName>
        <fullName evidence="8">FZ domain-containing protein</fullName>
    </recommendedName>
</protein>